<keyword evidence="2" id="KW-1185">Reference proteome</keyword>
<name>A0AAP6JGZ8_9GAMM</name>
<accession>A0AAP6JGZ8</accession>
<comment type="caution">
    <text evidence="1">The sequence shown here is derived from an EMBL/GenBank/DDBJ whole genome shotgun (WGS) entry which is preliminary data.</text>
</comment>
<organism evidence="1 2">
    <name type="scientific">Natronospira elongata</name>
    <dbReference type="NCBI Taxonomy" id="3110268"/>
    <lineage>
        <taxon>Bacteria</taxon>
        <taxon>Pseudomonadati</taxon>
        <taxon>Pseudomonadota</taxon>
        <taxon>Gammaproteobacteria</taxon>
        <taxon>Natronospirales</taxon>
        <taxon>Natronospiraceae</taxon>
        <taxon>Natronospira</taxon>
    </lineage>
</organism>
<dbReference type="Gene3D" id="3.40.50.450">
    <property type="match status" value="1"/>
</dbReference>
<gene>
    <name evidence="1" type="ORF">VCB98_12700</name>
</gene>
<sequence>MKASGLQKIVSGGQTGVDRGALDAALEHGMAEDGAIPDGTLGGD</sequence>
<evidence type="ECO:0000313" key="1">
    <source>
        <dbReference type="EMBL" id="MEA5446678.1"/>
    </source>
</evidence>
<dbReference type="EMBL" id="JAYGII010000047">
    <property type="protein sequence ID" value="MEA5446678.1"/>
    <property type="molecule type" value="Genomic_DNA"/>
</dbReference>
<dbReference type="AlphaFoldDB" id="A0AAP6JGZ8"/>
<dbReference type="RefSeq" id="WP_374729221.1">
    <property type="nucleotide sequence ID" value="NZ_JAYGII010000047.1"/>
</dbReference>
<dbReference type="Proteomes" id="UP001302316">
    <property type="component" value="Unassembled WGS sequence"/>
</dbReference>
<proteinExistence type="predicted"/>
<dbReference type="Pfam" id="PF12694">
    <property type="entry name" value="cpYpsA"/>
    <property type="match status" value="1"/>
</dbReference>
<protein>
    <submittedName>
        <fullName evidence="1">Molybdenum carrier protein</fullName>
    </submittedName>
</protein>
<dbReference type="InterPro" id="IPR024755">
    <property type="entry name" value="cpYpsA"/>
</dbReference>
<evidence type="ECO:0000313" key="2">
    <source>
        <dbReference type="Proteomes" id="UP001302316"/>
    </source>
</evidence>
<reference evidence="1 2" key="1">
    <citation type="submission" date="2023-12" db="EMBL/GenBank/DDBJ databases">
        <title>Whole-genome sequencing of halo(alkali)philic microorganisms from hypersaline lakes.</title>
        <authorList>
            <person name="Sorokin D.Y."/>
            <person name="Merkel A.Y."/>
            <person name="Messina E."/>
            <person name="Yakimov M."/>
        </authorList>
    </citation>
    <scope>NUCLEOTIDE SEQUENCE [LARGE SCALE GENOMIC DNA]</scope>
    <source>
        <strain evidence="1 2">AB-CW1</strain>
    </source>
</reference>